<evidence type="ECO:0000313" key="1">
    <source>
        <dbReference type="EMBL" id="KAK7096659.1"/>
    </source>
</evidence>
<keyword evidence="2" id="KW-1185">Reference proteome</keyword>
<comment type="caution">
    <text evidence="1">The sequence shown here is derived from an EMBL/GenBank/DDBJ whole genome shotgun (WGS) entry which is preliminary data.</text>
</comment>
<dbReference type="Proteomes" id="UP001374579">
    <property type="component" value="Unassembled WGS sequence"/>
</dbReference>
<accession>A0AAN9B0X6</accession>
<gene>
    <name evidence="1" type="ORF">V1264_003739</name>
</gene>
<evidence type="ECO:0000313" key="2">
    <source>
        <dbReference type="Proteomes" id="UP001374579"/>
    </source>
</evidence>
<sequence>MGDVKMTTTSVLELDDVIRRHAWRTLVKRSNFFRRLLLEENDFYCDVDWTSLVMDHNVSKFDVRPDNRTYQTDWGSVKTGMKWTPLHACDFENRSEAKQSHTFRGNRETTTWIAVELTQSYTINNAVDVDVTFPTQLGHFLAGRDTGFKVTKVKGNVFKEVLHWEVNSQVEVMPSWKAHAELLARQESHVIDFEARTTLTLPNGVLPVFFKRRSDKSTAYEVKVNDFEMAFQTEEEGGVLKEEEQALVHRLMEAVLDEHGNSQTSSKLQLVTRGTCVCVAWSDQKVDIKTAPLSVSDGDDGDVQTTEGVHRNSYHVQV</sequence>
<dbReference type="EMBL" id="JBAMIC010000013">
    <property type="protein sequence ID" value="KAK7096659.1"/>
    <property type="molecule type" value="Genomic_DNA"/>
</dbReference>
<protein>
    <submittedName>
        <fullName evidence="1">Uncharacterized protein</fullName>
    </submittedName>
</protein>
<dbReference type="PANTHER" id="PTHR39369:SF6">
    <property type="entry name" value="LIN-24 (TWENTY-FOUR) LIKE"/>
    <property type="match status" value="1"/>
</dbReference>
<dbReference type="PANTHER" id="PTHR39369">
    <property type="entry name" value="LIN-24 (TWENTY-FOUR) LIKE"/>
    <property type="match status" value="1"/>
</dbReference>
<name>A0AAN9B0X6_9CAEN</name>
<organism evidence="1 2">
    <name type="scientific">Littorina saxatilis</name>
    <dbReference type="NCBI Taxonomy" id="31220"/>
    <lineage>
        <taxon>Eukaryota</taxon>
        <taxon>Metazoa</taxon>
        <taxon>Spiralia</taxon>
        <taxon>Lophotrochozoa</taxon>
        <taxon>Mollusca</taxon>
        <taxon>Gastropoda</taxon>
        <taxon>Caenogastropoda</taxon>
        <taxon>Littorinimorpha</taxon>
        <taxon>Littorinoidea</taxon>
        <taxon>Littorinidae</taxon>
        <taxon>Littorina</taxon>
    </lineage>
</organism>
<reference evidence="1 2" key="1">
    <citation type="submission" date="2024-02" db="EMBL/GenBank/DDBJ databases">
        <title>Chromosome-scale genome assembly of the rough periwinkle Littorina saxatilis.</title>
        <authorList>
            <person name="De Jode A."/>
            <person name="Faria R."/>
            <person name="Formenti G."/>
            <person name="Sims Y."/>
            <person name="Smith T.P."/>
            <person name="Tracey A."/>
            <person name="Wood J.M.D."/>
            <person name="Zagrodzka Z.B."/>
            <person name="Johannesson K."/>
            <person name="Butlin R.K."/>
            <person name="Leder E.H."/>
        </authorList>
    </citation>
    <scope>NUCLEOTIDE SEQUENCE [LARGE SCALE GENOMIC DNA]</scope>
    <source>
        <strain evidence="1">Snail1</strain>
        <tissue evidence="1">Muscle</tissue>
    </source>
</reference>
<dbReference type="AlphaFoldDB" id="A0AAN9B0X6"/>
<proteinExistence type="predicted"/>
<dbReference type="Gene3D" id="2.170.15.10">
    <property type="entry name" value="Proaerolysin, chain A, domain 3"/>
    <property type="match status" value="1"/>
</dbReference>